<proteinExistence type="predicted"/>
<accession>A0AAD0KLK4</accession>
<dbReference type="EMBL" id="CP021965">
    <property type="protein sequence ID" value="AWV35411.1"/>
    <property type="molecule type" value="Genomic_DNA"/>
</dbReference>
<reference evidence="1 2" key="1">
    <citation type="submission" date="2017-06" db="EMBL/GenBank/DDBJ databases">
        <title>Complete genome sequence of Paenibacillus odorifer CBA7130.</title>
        <authorList>
            <person name="Nam Y.-D."/>
            <person name="Kang J."/>
            <person name="Chung W.-H."/>
        </authorList>
    </citation>
    <scope>NUCLEOTIDE SEQUENCE [LARGE SCALE GENOMIC DNA]</scope>
    <source>
        <strain evidence="1 2">CBA7130</strain>
    </source>
</reference>
<protein>
    <submittedName>
        <fullName evidence="1">Uncharacterized protein</fullName>
    </submittedName>
</protein>
<evidence type="ECO:0000313" key="2">
    <source>
        <dbReference type="Proteomes" id="UP000249163"/>
    </source>
</evidence>
<sequence>MDWVVGVWDDGDDKNAYVLWAKEGVSWAECYAVSGECDDILRMPEKNDLLDVVTVVAMEFLWQRVVTGRWAMGSMCSAFARCAEWI</sequence>
<name>A0AAD0KLK4_9BACL</name>
<dbReference type="Proteomes" id="UP000249163">
    <property type="component" value="Chromosome"/>
</dbReference>
<gene>
    <name evidence="1" type="ORF">CD191_23740</name>
</gene>
<dbReference type="AlphaFoldDB" id="A0AAD0KLK4"/>
<evidence type="ECO:0000313" key="1">
    <source>
        <dbReference type="EMBL" id="AWV35411.1"/>
    </source>
</evidence>
<organism evidence="1 2">
    <name type="scientific">Paenibacillus odorifer</name>
    <dbReference type="NCBI Taxonomy" id="189426"/>
    <lineage>
        <taxon>Bacteria</taxon>
        <taxon>Bacillati</taxon>
        <taxon>Bacillota</taxon>
        <taxon>Bacilli</taxon>
        <taxon>Bacillales</taxon>
        <taxon>Paenibacillaceae</taxon>
        <taxon>Paenibacillus</taxon>
    </lineage>
</organism>